<dbReference type="EMBL" id="CAJJDM010000109">
    <property type="protein sequence ID" value="CAD8098241.1"/>
    <property type="molecule type" value="Genomic_DNA"/>
</dbReference>
<dbReference type="GO" id="GO:0000398">
    <property type="term" value="P:mRNA splicing, via spliceosome"/>
    <property type="evidence" value="ECO:0007669"/>
    <property type="project" value="TreeGrafter"/>
</dbReference>
<dbReference type="Proteomes" id="UP000688137">
    <property type="component" value="Unassembled WGS sequence"/>
</dbReference>
<name>A0A8S1P5F0_PARPR</name>
<dbReference type="InterPro" id="IPR005225">
    <property type="entry name" value="Small_GTP-bd"/>
</dbReference>
<gene>
    <name evidence="8" type="ORF">PPRIM_AZ9-3.1.T1060127</name>
</gene>
<dbReference type="Pfam" id="PF03144">
    <property type="entry name" value="GTP_EFTU_D2"/>
    <property type="match status" value="1"/>
</dbReference>
<dbReference type="PROSITE" id="PS51722">
    <property type="entry name" value="G_TR_2"/>
    <property type="match status" value="1"/>
</dbReference>
<dbReference type="GO" id="GO:0071007">
    <property type="term" value="C:U2-type catalytic step 2 spliceosome"/>
    <property type="evidence" value="ECO:0007669"/>
    <property type="project" value="TreeGrafter"/>
</dbReference>
<evidence type="ECO:0000256" key="2">
    <source>
        <dbReference type="ARBA" id="ARBA00022664"/>
    </source>
</evidence>
<dbReference type="GO" id="GO:0005829">
    <property type="term" value="C:cytosol"/>
    <property type="evidence" value="ECO:0007669"/>
    <property type="project" value="TreeGrafter"/>
</dbReference>
<evidence type="ECO:0000256" key="4">
    <source>
        <dbReference type="ARBA" id="ARBA00023134"/>
    </source>
</evidence>
<dbReference type="GO" id="GO:0046540">
    <property type="term" value="C:U4/U6 x U5 tri-snRNP complex"/>
    <property type="evidence" value="ECO:0007669"/>
    <property type="project" value="TreeGrafter"/>
</dbReference>
<dbReference type="CDD" id="cd04090">
    <property type="entry name" value="EF2_II_snRNP"/>
    <property type="match status" value="1"/>
</dbReference>
<comment type="caution">
    <text evidence="8">The sequence shown here is derived from an EMBL/GenBank/DDBJ whole genome shotgun (WGS) entry which is preliminary data.</text>
</comment>
<evidence type="ECO:0000256" key="3">
    <source>
        <dbReference type="ARBA" id="ARBA00022741"/>
    </source>
</evidence>
<evidence type="ECO:0000259" key="7">
    <source>
        <dbReference type="PROSITE" id="PS51722"/>
    </source>
</evidence>
<dbReference type="FunFam" id="3.30.70.870:FF:000002">
    <property type="entry name" value="Translation elongation factor 2"/>
    <property type="match status" value="1"/>
</dbReference>
<evidence type="ECO:0000313" key="8">
    <source>
        <dbReference type="EMBL" id="CAD8098241.1"/>
    </source>
</evidence>
<dbReference type="GO" id="GO:0005525">
    <property type="term" value="F:GTP binding"/>
    <property type="evidence" value="ECO:0007669"/>
    <property type="project" value="UniProtKB-KW"/>
</dbReference>
<dbReference type="InterPro" id="IPR005517">
    <property type="entry name" value="Transl_elong_EFG/EF2_IV"/>
</dbReference>
<dbReference type="InterPro" id="IPR044121">
    <property type="entry name" value="Snu114_GTP-bd"/>
</dbReference>
<reference evidence="8" key="1">
    <citation type="submission" date="2021-01" db="EMBL/GenBank/DDBJ databases">
        <authorList>
            <consortium name="Genoscope - CEA"/>
            <person name="William W."/>
        </authorList>
    </citation>
    <scope>NUCLEOTIDE SEQUENCE</scope>
</reference>
<dbReference type="FunFam" id="3.30.230.10:FF:000009">
    <property type="entry name" value="116 kDa U5 small nuclear ribonucleoprotein component"/>
    <property type="match status" value="1"/>
</dbReference>
<dbReference type="GO" id="GO:0003924">
    <property type="term" value="F:GTPase activity"/>
    <property type="evidence" value="ECO:0007669"/>
    <property type="project" value="InterPro"/>
</dbReference>
<dbReference type="InterPro" id="IPR031950">
    <property type="entry name" value="EFTUD2_N"/>
</dbReference>
<keyword evidence="6" id="KW-0539">Nucleus</keyword>
<dbReference type="FunFam" id="3.90.1430.10:FF:000003">
    <property type="entry name" value="Elongation factor 2"/>
    <property type="match status" value="1"/>
</dbReference>
<dbReference type="CDD" id="cd04167">
    <property type="entry name" value="Snu114p"/>
    <property type="match status" value="1"/>
</dbReference>
<evidence type="ECO:0000256" key="5">
    <source>
        <dbReference type="ARBA" id="ARBA00023187"/>
    </source>
</evidence>
<dbReference type="FunFam" id="2.40.30.10:FF:000029">
    <property type="entry name" value="116 kDa U5 small nuclear ribonucleoprotein component"/>
    <property type="match status" value="1"/>
</dbReference>
<keyword evidence="9" id="KW-1185">Reference proteome</keyword>
<dbReference type="Pfam" id="PF00009">
    <property type="entry name" value="GTP_EFTU"/>
    <property type="match status" value="1"/>
</dbReference>
<feature type="domain" description="Tr-type G" evidence="7">
    <location>
        <begin position="125"/>
        <end position="329"/>
    </location>
</feature>
<evidence type="ECO:0000256" key="6">
    <source>
        <dbReference type="ARBA" id="ARBA00023242"/>
    </source>
</evidence>
<dbReference type="FunFam" id="3.30.70.240:FF:000004">
    <property type="entry name" value="116 kDa U5 small nuclear ribonucleoprotein"/>
    <property type="match status" value="1"/>
</dbReference>
<keyword evidence="4" id="KW-0342">GTP-binding</keyword>
<dbReference type="GO" id="GO:0030623">
    <property type="term" value="F:U5 snRNA binding"/>
    <property type="evidence" value="ECO:0007669"/>
    <property type="project" value="TreeGrafter"/>
</dbReference>
<dbReference type="OMA" id="YIFRPIR"/>
<dbReference type="InterPro" id="IPR004161">
    <property type="entry name" value="EFTu-like_2"/>
</dbReference>
<keyword evidence="5" id="KW-0508">mRNA splicing</keyword>
<dbReference type="PANTHER" id="PTHR42908">
    <property type="entry name" value="TRANSLATION ELONGATION FACTOR-RELATED"/>
    <property type="match status" value="1"/>
</dbReference>
<dbReference type="Pfam" id="PF16004">
    <property type="entry name" value="EFTUD2"/>
    <property type="match status" value="1"/>
</dbReference>
<organism evidence="8 9">
    <name type="scientific">Paramecium primaurelia</name>
    <dbReference type="NCBI Taxonomy" id="5886"/>
    <lineage>
        <taxon>Eukaryota</taxon>
        <taxon>Sar</taxon>
        <taxon>Alveolata</taxon>
        <taxon>Ciliophora</taxon>
        <taxon>Intramacronucleata</taxon>
        <taxon>Oligohymenophorea</taxon>
        <taxon>Peniculida</taxon>
        <taxon>Parameciidae</taxon>
        <taxon>Paramecium</taxon>
    </lineage>
</organism>
<dbReference type="CDD" id="cd01683">
    <property type="entry name" value="EF2_IV_snRNP"/>
    <property type="match status" value="1"/>
</dbReference>
<evidence type="ECO:0000256" key="1">
    <source>
        <dbReference type="ARBA" id="ARBA00004123"/>
    </source>
</evidence>
<evidence type="ECO:0000313" key="9">
    <source>
        <dbReference type="Proteomes" id="UP000688137"/>
    </source>
</evidence>
<dbReference type="InterPro" id="IPR000640">
    <property type="entry name" value="EFG_V-like"/>
</dbReference>
<protein>
    <recommendedName>
        <fullName evidence="7">Tr-type G domain-containing protein</fullName>
    </recommendedName>
</protein>
<dbReference type="NCBIfam" id="TIGR00231">
    <property type="entry name" value="small_GTP"/>
    <property type="match status" value="1"/>
</dbReference>
<dbReference type="Pfam" id="PF00679">
    <property type="entry name" value="EFG_C"/>
    <property type="match status" value="1"/>
</dbReference>
<dbReference type="AlphaFoldDB" id="A0A8S1P5F0"/>
<dbReference type="FunFam" id="3.40.50.300:FF:000646">
    <property type="entry name" value="U5 small nuclear ribonucleoprotein component"/>
    <property type="match status" value="1"/>
</dbReference>
<dbReference type="CDD" id="cd04096">
    <property type="entry name" value="eEF2_snRNP_like_C"/>
    <property type="match status" value="1"/>
</dbReference>
<dbReference type="InterPro" id="IPR000795">
    <property type="entry name" value="T_Tr_GTP-bd_dom"/>
</dbReference>
<comment type="subcellular location">
    <subcellularLocation>
        <location evidence="1">Nucleus</location>
    </subcellularLocation>
</comment>
<proteinExistence type="predicted"/>
<dbReference type="CDD" id="cd16264">
    <property type="entry name" value="snRNP_III"/>
    <property type="match status" value="1"/>
</dbReference>
<dbReference type="PANTHER" id="PTHR42908:SF6">
    <property type="entry name" value="116 KDA U5 SMALL NUCLEAR RIBONUCLEOPROTEIN COMPONENT"/>
    <property type="match status" value="1"/>
</dbReference>
<dbReference type="SMART" id="SM00889">
    <property type="entry name" value="EFG_IV"/>
    <property type="match status" value="1"/>
</dbReference>
<accession>A0A8S1P5F0</accession>
<dbReference type="Pfam" id="PF03764">
    <property type="entry name" value="EFG_IV"/>
    <property type="match status" value="1"/>
</dbReference>
<keyword evidence="2" id="KW-0507">mRNA processing</keyword>
<sequence>MDDMNNYDEFGNYIGPEIDSDEEDNVQIEEEQIAENDQEHVIANRVYIPNQQVAVILNEDKQYYPDAQQVYGRDVEINVQEEDAQPITQPMIAPLKSKEFDIQETQIPQTTFDYEFLCRISKNPALVRNVAIVGGLHHGKTSLMDVFVKQTHLKQFSLQKDIRYTDTRQDEQQRLISIKAIPMSLLLPNSKDKSYLVNLYDTPGHVNFMDEVCCALRASDAMLLTIDVVEGVMMTTEMLIKAAVKEKMPIVVLINKIDRLIIELKLPPSDAYLKIKNILDEVNIIISDNGGNQIISPLNHNVIFGSGLFQFVFTIQSFARRYNNFLKPEQFTRLLWGDIYYDNKEKKFVRKMSPYATQRTFVEFILEPIYKLFGQVVSKDKEQLEPFLLSQGISLKKSEFKMDTRPLLKLVCSIYFGNTSSLVDVLVEQVPNSQEGSKKKMELYYQGDKSKQSYIQASQGSHKGPLCINVVKLYSRPDCMSFDALGRVISGTIKKGQNVKLLGEKYNIDDEEDMAIRNIKNIWIYQGRYRVEVNKVPAGNWVLIEGIDQFISKSATIIEDSQQMDILRPIQHNILATMKIAIEPLVPSELPKMLEGLRKVTKSYPILTTKVEESGEHILLGTGELYLDCVMHDLRKMYSEIEIKVSDPSVRFCETVIETSSKTCYADTPNKKNRIKALATPLDKGLNPQDKGLAERIENEEIDLSWPKNKLSEYFKSNFNWDIIQSRSVWAFGPEKTGPNVFLDDTLPSETNKQLLNEVKDYMIQGFQWATREGPLCDEPIRNVKFKIIEANIANEPIYRGGGQIIPTTRRVCYSSFLMATPKIMEPMLLTEIMCFQDCIPAIHNVLLRRRGHILSEQAKPGTPFSVVRAHIPTIDHFGFETDLRVHTSGQAFCLSVFDHWSLLPGDPLDKTIVLKPLEPAPSNHLAREFMIKTRRRKGLNEDVSILKFFDDQFLIDSLKQDKDYQQYI</sequence>
<dbReference type="SMART" id="SM00838">
    <property type="entry name" value="EFG_C"/>
    <property type="match status" value="1"/>
</dbReference>
<keyword evidence="3" id="KW-0547">Nucleotide-binding</keyword>